<gene>
    <name evidence="2" type="ORF">GCM10010249_31030</name>
</gene>
<name>A0A918B409_9ACTN</name>
<feature type="region of interest" description="Disordered" evidence="1">
    <location>
        <begin position="1"/>
        <end position="61"/>
    </location>
</feature>
<comment type="caution">
    <text evidence="2">The sequence shown here is derived from an EMBL/GenBank/DDBJ whole genome shotgun (WGS) entry which is preliminary data.</text>
</comment>
<evidence type="ECO:0000256" key="1">
    <source>
        <dbReference type="SAM" id="MobiDB-lite"/>
    </source>
</evidence>
<dbReference type="EMBL" id="BMSV01000005">
    <property type="protein sequence ID" value="GGQ10126.1"/>
    <property type="molecule type" value="Genomic_DNA"/>
</dbReference>
<evidence type="ECO:0000313" key="3">
    <source>
        <dbReference type="Proteomes" id="UP000654123"/>
    </source>
</evidence>
<reference evidence="2" key="1">
    <citation type="journal article" date="2014" name="Int. J. Syst. Evol. Microbiol.">
        <title>Complete genome sequence of Corynebacterium casei LMG S-19264T (=DSM 44701T), isolated from a smear-ripened cheese.</title>
        <authorList>
            <consortium name="US DOE Joint Genome Institute (JGI-PGF)"/>
            <person name="Walter F."/>
            <person name="Albersmeier A."/>
            <person name="Kalinowski J."/>
            <person name="Ruckert C."/>
        </authorList>
    </citation>
    <scope>NUCLEOTIDE SEQUENCE</scope>
    <source>
        <strain evidence="2">JCM 4335</strain>
    </source>
</reference>
<protein>
    <submittedName>
        <fullName evidence="2">Uncharacterized protein</fullName>
    </submittedName>
</protein>
<keyword evidence="3" id="KW-1185">Reference proteome</keyword>
<reference evidence="2" key="2">
    <citation type="submission" date="2020-09" db="EMBL/GenBank/DDBJ databases">
        <authorList>
            <person name="Sun Q."/>
            <person name="Ohkuma M."/>
        </authorList>
    </citation>
    <scope>NUCLEOTIDE SEQUENCE</scope>
    <source>
        <strain evidence="2">JCM 4335</strain>
    </source>
</reference>
<organism evidence="2 3">
    <name type="scientific">Streptomyces roseolilacinus</name>
    <dbReference type="NCBI Taxonomy" id="66904"/>
    <lineage>
        <taxon>Bacteria</taxon>
        <taxon>Bacillati</taxon>
        <taxon>Actinomycetota</taxon>
        <taxon>Actinomycetes</taxon>
        <taxon>Kitasatosporales</taxon>
        <taxon>Streptomycetaceae</taxon>
        <taxon>Streptomyces</taxon>
    </lineage>
</organism>
<proteinExistence type="predicted"/>
<sequence length="85" mass="9169">MITWFSEPPPSRAPGPAPAGPLNGRVQDGRGAVIPPDAPRSSVRGRPLRDGPQQWQRAGAYEEKPVPCSAWIFIASPRNSTIPGW</sequence>
<dbReference type="AlphaFoldDB" id="A0A918B409"/>
<dbReference type="Proteomes" id="UP000654123">
    <property type="component" value="Unassembled WGS sequence"/>
</dbReference>
<accession>A0A918B409</accession>
<feature type="compositionally biased region" description="Pro residues" evidence="1">
    <location>
        <begin position="7"/>
        <end position="19"/>
    </location>
</feature>
<evidence type="ECO:0000313" key="2">
    <source>
        <dbReference type="EMBL" id="GGQ10126.1"/>
    </source>
</evidence>